<name>A0A511VC22_9BACL</name>
<gene>
    <name evidence="1" type="ORF">ADA01nite_25630</name>
</gene>
<organism evidence="1 2">
    <name type="scientific">Aneurinibacillus danicus</name>
    <dbReference type="NCBI Taxonomy" id="267746"/>
    <lineage>
        <taxon>Bacteria</taxon>
        <taxon>Bacillati</taxon>
        <taxon>Bacillota</taxon>
        <taxon>Bacilli</taxon>
        <taxon>Bacillales</taxon>
        <taxon>Paenibacillaceae</taxon>
        <taxon>Aneurinibacillus group</taxon>
        <taxon>Aneurinibacillus</taxon>
    </lineage>
</organism>
<accession>A0A511VC22</accession>
<reference evidence="1 2" key="1">
    <citation type="submission" date="2019-07" db="EMBL/GenBank/DDBJ databases">
        <title>Whole genome shotgun sequence of Aneurinibacillus danicus NBRC 102444.</title>
        <authorList>
            <person name="Hosoyama A."/>
            <person name="Uohara A."/>
            <person name="Ohji S."/>
            <person name="Ichikawa N."/>
        </authorList>
    </citation>
    <scope>NUCLEOTIDE SEQUENCE [LARGE SCALE GENOMIC DNA]</scope>
    <source>
        <strain evidence="1 2">NBRC 102444</strain>
    </source>
</reference>
<evidence type="ECO:0000313" key="2">
    <source>
        <dbReference type="Proteomes" id="UP000321157"/>
    </source>
</evidence>
<dbReference type="InterPro" id="IPR049215">
    <property type="entry name" value="DUF6809"/>
</dbReference>
<proteinExistence type="predicted"/>
<sequence length="106" mass="12277">METAMEFFNRQKADILIAICNHIEQRLLSEAPYQALKKKFSQTYDRIEAALPAEQKQLLDELYVAEAQIDDLFKEALFLRGMQYGANLAALLRFPEALDYPHIERA</sequence>
<dbReference type="Proteomes" id="UP000321157">
    <property type="component" value="Unassembled WGS sequence"/>
</dbReference>
<protein>
    <submittedName>
        <fullName evidence="1">Uncharacterized protein</fullName>
    </submittedName>
</protein>
<comment type="caution">
    <text evidence="1">The sequence shown here is derived from an EMBL/GenBank/DDBJ whole genome shotgun (WGS) entry which is preliminary data.</text>
</comment>
<evidence type="ECO:0000313" key="1">
    <source>
        <dbReference type="EMBL" id="GEN35103.1"/>
    </source>
</evidence>
<dbReference type="RefSeq" id="WP_146810417.1">
    <property type="nucleotide sequence ID" value="NZ_BJXX01000117.1"/>
</dbReference>
<dbReference type="EMBL" id="BJXX01000117">
    <property type="protein sequence ID" value="GEN35103.1"/>
    <property type="molecule type" value="Genomic_DNA"/>
</dbReference>
<keyword evidence="2" id="KW-1185">Reference proteome</keyword>
<dbReference type="AlphaFoldDB" id="A0A511VC22"/>
<dbReference type="Pfam" id="PF20648">
    <property type="entry name" value="DUF6809"/>
    <property type="match status" value="1"/>
</dbReference>